<dbReference type="GO" id="GO:0004029">
    <property type="term" value="F:aldehyde dehydrogenase (NAD+) activity"/>
    <property type="evidence" value="ECO:0007669"/>
    <property type="project" value="UniProtKB-EC"/>
</dbReference>
<evidence type="ECO:0000256" key="4">
    <source>
        <dbReference type="ARBA" id="ARBA00049194"/>
    </source>
</evidence>
<protein>
    <recommendedName>
        <fullName evidence="3">aldehyde dehydrogenase (NAD(+))</fullName>
        <ecNumber evidence="3">1.2.1.3</ecNumber>
    </recommendedName>
</protein>
<feature type="domain" description="Aldehyde dehydrogenase" evidence="5">
    <location>
        <begin position="13"/>
        <end position="476"/>
    </location>
</feature>
<comment type="similarity">
    <text evidence="1">Belongs to the aldehyde dehydrogenase family.</text>
</comment>
<dbReference type="InterPro" id="IPR016163">
    <property type="entry name" value="Ald_DH_C"/>
</dbReference>
<dbReference type="InterPro" id="IPR015590">
    <property type="entry name" value="Aldehyde_DH_dom"/>
</dbReference>
<dbReference type="EMBL" id="JACVVX010000014">
    <property type="protein sequence ID" value="MBD0417427.1"/>
    <property type="molecule type" value="Genomic_DNA"/>
</dbReference>
<dbReference type="AlphaFoldDB" id="A0A8J6PR50"/>
<reference evidence="6" key="1">
    <citation type="submission" date="2020-09" db="EMBL/GenBank/DDBJ databases">
        <title>Genome seq and assembly of Tianweitania sp.</title>
        <authorList>
            <person name="Chhetri G."/>
        </authorList>
    </citation>
    <scope>NUCLEOTIDE SEQUENCE</scope>
    <source>
        <strain evidence="6">Rool2</strain>
    </source>
</reference>
<evidence type="ECO:0000256" key="3">
    <source>
        <dbReference type="ARBA" id="ARBA00024226"/>
    </source>
</evidence>
<dbReference type="CDD" id="cd07138">
    <property type="entry name" value="ALDH_CddD_SSP0762"/>
    <property type="match status" value="1"/>
</dbReference>
<dbReference type="RefSeq" id="WP_188166869.1">
    <property type="nucleotide sequence ID" value="NZ_JACVVX010000014.1"/>
</dbReference>
<comment type="caution">
    <text evidence="6">The sequence shown here is derived from an EMBL/GenBank/DDBJ whole genome shotgun (WGS) entry which is preliminary data.</text>
</comment>
<dbReference type="InterPro" id="IPR016162">
    <property type="entry name" value="Ald_DH_N"/>
</dbReference>
<evidence type="ECO:0000259" key="5">
    <source>
        <dbReference type="Pfam" id="PF00171"/>
    </source>
</evidence>
<keyword evidence="7" id="KW-1185">Reference proteome</keyword>
<dbReference type="Gene3D" id="3.40.605.10">
    <property type="entry name" value="Aldehyde Dehydrogenase, Chain A, domain 1"/>
    <property type="match status" value="1"/>
</dbReference>
<evidence type="ECO:0000313" key="7">
    <source>
        <dbReference type="Proteomes" id="UP000643405"/>
    </source>
</evidence>
<dbReference type="InterPro" id="IPR016160">
    <property type="entry name" value="Ald_DH_CS_CYS"/>
</dbReference>
<evidence type="ECO:0000313" key="6">
    <source>
        <dbReference type="EMBL" id="MBD0417427.1"/>
    </source>
</evidence>
<sequence>MENYQKFYIDGQWVEPIDATPFDVINPATEEVVARTSLGSAADVDRAVAAARSAFETFSGWSVKDRVSLLERVIEQYERRFGDIAWAITTEMGSPISFSRGLQTPATLGHLRAAIAVLKDFKFEYMLGRTRILREPIGVCGFITPWNWPINQITAKLGGALAAGCTMVVKPSEYAPLSPVILTEILAAAGVPPGVFNLVNGDGPTVGSAISKHPGIDMVSFTGSTAAGITVARDAAATVKRVHQELGGKSANILLSGRHMEKSVPYGMIRAFTNSGQSCIAPARMLVPEAEVGHVVNLIKSASKAFVVGDPRSPDTTHGPVVNGRQYDRVQKLIKSGIDEGARLVIGGEGRPAGCNRGYFVQPTVFADVTPGMRIAREEIFGPVLTIIGYRDVDHAVEIANDSIYGLAGFVSADDIKDADTVGRRIRAGRIYLNDLPQDETPTYEFEAPFGGYKQSGNGREVGLFGFEEFHEVKAVIA</sequence>
<dbReference type="InterPro" id="IPR016161">
    <property type="entry name" value="Ald_DH/histidinol_DH"/>
</dbReference>
<dbReference type="Proteomes" id="UP000643405">
    <property type="component" value="Unassembled WGS sequence"/>
</dbReference>
<proteinExistence type="inferred from homology"/>
<name>A0A8J6PR50_9HYPH</name>
<dbReference type="SUPFAM" id="SSF53720">
    <property type="entry name" value="ALDH-like"/>
    <property type="match status" value="1"/>
</dbReference>
<comment type="catalytic activity">
    <reaction evidence="4">
        <text>an aldehyde + NAD(+) + H2O = a carboxylate + NADH + 2 H(+)</text>
        <dbReference type="Rhea" id="RHEA:16185"/>
        <dbReference type="ChEBI" id="CHEBI:15377"/>
        <dbReference type="ChEBI" id="CHEBI:15378"/>
        <dbReference type="ChEBI" id="CHEBI:17478"/>
        <dbReference type="ChEBI" id="CHEBI:29067"/>
        <dbReference type="ChEBI" id="CHEBI:57540"/>
        <dbReference type="ChEBI" id="CHEBI:57945"/>
        <dbReference type="EC" id="1.2.1.3"/>
    </reaction>
</comment>
<dbReference type="EC" id="1.2.1.3" evidence="3"/>
<accession>A0A8J6PR50</accession>
<dbReference type="PANTHER" id="PTHR42804:SF1">
    <property type="entry name" value="ALDEHYDE DEHYDROGENASE-RELATED"/>
    <property type="match status" value="1"/>
</dbReference>
<dbReference type="FunFam" id="3.40.605.10:FF:000007">
    <property type="entry name" value="NAD/NADP-dependent betaine aldehyde dehydrogenase"/>
    <property type="match status" value="1"/>
</dbReference>
<dbReference type="PROSITE" id="PS00070">
    <property type="entry name" value="ALDEHYDE_DEHYDR_CYS"/>
    <property type="match status" value="1"/>
</dbReference>
<keyword evidence="2" id="KW-0560">Oxidoreductase</keyword>
<organism evidence="6 7">
    <name type="scientific">Oryzicola mucosus</name>
    <dbReference type="NCBI Taxonomy" id="2767425"/>
    <lineage>
        <taxon>Bacteria</taxon>
        <taxon>Pseudomonadati</taxon>
        <taxon>Pseudomonadota</taxon>
        <taxon>Alphaproteobacteria</taxon>
        <taxon>Hyphomicrobiales</taxon>
        <taxon>Phyllobacteriaceae</taxon>
        <taxon>Oryzicola</taxon>
    </lineage>
</organism>
<dbReference type="Gene3D" id="3.40.309.10">
    <property type="entry name" value="Aldehyde Dehydrogenase, Chain A, domain 2"/>
    <property type="match status" value="1"/>
</dbReference>
<gene>
    <name evidence="6" type="ORF">ICI42_22580</name>
</gene>
<dbReference type="PANTHER" id="PTHR42804">
    <property type="entry name" value="ALDEHYDE DEHYDROGENASE"/>
    <property type="match status" value="1"/>
</dbReference>
<dbReference type="Pfam" id="PF00171">
    <property type="entry name" value="Aldedh"/>
    <property type="match status" value="1"/>
</dbReference>
<evidence type="ECO:0000256" key="2">
    <source>
        <dbReference type="ARBA" id="ARBA00023002"/>
    </source>
</evidence>
<evidence type="ECO:0000256" key="1">
    <source>
        <dbReference type="ARBA" id="ARBA00009986"/>
    </source>
</evidence>